<dbReference type="EMBL" id="JAECZC010000019">
    <property type="protein sequence ID" value="MBH8563102.1"/>
    <property type="molecule type" value="Genomic_DNA"/>
</dbReference>
<gene>
    <name evidence="2" type="ORF">I8748_13070</name>
</gene>
<evidence type="ECO:0000256" key="1">
    <source>
        <dbReference type="SAM" id="MobiDB-lite"/>
    </source>
</evidence>
<feature type="compositionally biased region" description="Basic and acidic residues" evidence="1">
    <location>
        <begin position="1"/>
        <end position="19"/>
    </location>
</feature>
<name>A0A8J7HT95_9NOST</name>
<dbReference type="AlphaFoldDB" id="A0A8J7HT95"/>
<dbReference type="Proteomes" id="UP000632766">
    <property type="component" value="Unassembled WGS sequence"/>
</dbReference>
<reference evidence="2 3" key="1">
    <citation type="journal article" date="2021" name="Int. J. Syst. Evol. Microbiol.">
        <title>Amazonocrinis nigriterrae gen. nov., sp. nov., Atlanticothrix silvestris gen. nov., sp. nov. and Dendronalium phyllosphericum gen. nov., sp. nov., nostocacean cyanobacteria from Brazilian environments.</title>
        <authorList>
            <person name="Alvarenga D.O."/>
            <person name="Andreote A.P.D."/>
            <person name="Branco L.H.Z."/>
            <person name="Delbaje E."/>
            <person name="Cruz R.B."/>
            <person name="Varani A.M."/>
            <person name="Fiore M.F."/>
        </authorList>
    </citation>
    <scope>NUCLEOTIDE SEQUENCE [LARGE SCALE GENOMIC DNA]</scope>
    <source>
        <strain evidence="2 3">CENA67</strain>
    </source>
</reference>
<organism evidence="2 3">
    <name type="scientific">Amazonocrinis nigriterrae CENA67</name>
    <dbReference type="NCBI Taxonomy" id="2794033"/>
    <lineage>
        <taxon>Bacteria</taxon>
        <taxon>Bacillati</taxon>
        <taxon>Cyanobacteriota</taxon>
        <taxon>Cyanophyceae</taxon>
        <taxon>Nostocales</taxon>
        <taxon>Nostocaceae</taxon>
        <taxon>Amazonocrinis</taxon>
        <taxon>Amazonocrinis nigriterrae</taxon>
    </lineage>
</organism>
<dbReference type="RefSeq" id="WP_198124995.1">
    <property type="nucleotide sequence ID" value="NZ_JAECZC010000019.1"/>
</dbReference>
<dbReference type="Pfam" id="PF11387">
    <property type="entry name" value="DUF2795"/>
    <property type="match status" value="1"/>
</dbReference>
<protein>
    <submittedName>
        <fullName evidence="2">DUF2795 domain-containing protein</fullName>
    </submittedName>
</protein>
<evidence type="ECO:0000313" key="2">
    <source>
        <dbReference type="EMBL" id="MBH8563102.1"/>
    </source>
</evidence>
<keyword evidence="3" id="KW-1185">Reference proteome</keyword>
<accession>A0A8J7HT95</accession>
<sequence length="94" mass="10533">MPNQSEEGREHHRGPDKGEAYGVAAVTQALSGIDFPASKEEILQKAKGHEEIHWTKDKTVDLKSLLEQTGQERFESMPELVEVISQSTREEETA</sequence>
<comment type="caution">
    <text evidence="2">The sequence shown here is derived from an EMBL/GenBank/DDBJ whole genome shotgun (WGS) entry which is preliminary data.</text>
</comment>
<dbReference type="InterPro" id="IPR021527">
    <property type="entry name" value="DUF2795"/>
</dbReference>
<evidence type="ECO:0000313" key="3">
    <source>
        <dbReference type="Proteomes" id="UP000632766"/>
    </source>
</evidence>
<proteinExistence type="predicted"/>
<feature type="region of interest" description="Disordered" evidence="1">
    <location>
        <begin position="1"/>
        <end position="20"/>
    </location>
</feature>